<comment type="caution">
    <text evidence="1">The sequence shown here is derived from an EMBL/GenBank/DDBJ whole genome shotgun (WGS) entry which is preliminary data.</text>
</comment>
<evidence type="ECO:0000313" key="2">
    <source>
        <dbReference type="Proteomes" id="UP000654918"/>
    </source>
</evidence>
<accession>A0A8H6K6F8</accession>
<name>A0A8H6K6F8_9PEZI</name>
<proteinExistence type="predicted"/>
<sequence>MRGADRPSCPSPLDGPCVLAFSALLAQMTANHTVPRGCLLRPSFVSVPVSLKRLWRPALLHSNQHTVNTSEIIARRCGVDISKPALVQHARPGRFRHRGQYLHLNMASPHLQKPRPATPPCTNNDFRGGDNGVLGAIAHMSDGSIRPAQGRPSKSLLDPRRWPRAVQTSALGMASYDT</sequence>
<reference evidence="1" key="1">
    <citation type="journal article" date="2020" name="Phytopathology">
        <title>Genome Sequence Resources of Colletotrichum truncatum, C. plurivorum, C. musicola, and C. sojae: Four Species Pathogenic to Soybean (Glycine max).</title>
        <authorList>
            <person name="Rogerio F."/>
            <person name="Boufleur T.R."/>
            <person name="Ciampi-Guillardi M."/>
            <person name="Sukno S.A."/>
            <person name="Thon M.R."/>
            <person name="Massola Junior N.S."/>
            <person name="Baroncelli R."/>
        </authorList>
    </citation>
    <scope>NUCLEOTIDE SEQUENCE</scope>
    <source>
        <strain evidence="1">LFN00145</strain>
    </source>
</reference>
<dbReference type="AlphaFoldDB" id="A0A8H6K6F8"/>
<dbReference type="Proteomes" id="UP000654918">
    <property type="component" value="Unassembled WGS sequence"/>
</dbReference>
<organism evidence="1 2">
    <name type="scientific">Colletotrichum plurivorum</name>
    <dbReference type="NCBI Taxonomy" id="2175906"/>
    <lineage>
        <taxon>Eukaryota</taxon>
        <taxon>Fungi</taxon>
        <taxon>Dikarya</taxon>
        <taxon>Ascomycota</taxon>
        <taxon>Pezizomycotina</taxon>
        <taxon>Sordariomycetes</taxon>
        <taxon>Hypocreomycetidae</taxon>
        <taxon>Glomerellales</taxon>
        <taxon>Glomerellaceae</taxon>
        <taxon>Colletotrichum</taxon>
        <taxon>Colletotrichum orchidearum species complex</taxon>
    </lineage>
</organism>
<dbReference type="EMBL" id="WIGO01000170">
    <property type="protein sequence ID" value="KAF6825598.1"/>
    <property type="molecule type" value="Genomic_DNA"/>
</dbReference>
<keyword evidence="2" id="KW-1185">Reference proteome</keyword>
<protein>
    <submittedName>
        <fullName evidence="1">Uncharacterized protein</fullName>
    </submittedName>
</protein>
<evidence type="ECO:0000313" key="1">
    <source>
        <dbReference type="EMBL" id="KAF6825598.1"/>
    </source>
</evidence>
<gene>
    <name evidence="1" type="ORF">CPLU01_10176</name>
</gene>